<feature type="compositionally biased region" description="Acidic residues" evidence="1">
    <location>
        <begin position="149"/>
        <end position="166"/>
    </location>
</feature>
<dbReference type="EMBL" id="FUXC01000001">
    <property type="protein sequence ID" value="SJZ41305.1"/>
    <property type="molecule type" value="Genomic_DNA"/>
</dbReference>
<sequence length="853" mass="93607">MSDSKETNELDSYGVWVKNPPKTVDSSETSVNSDDAFNFDTDLPDFSDLDVIDEPSDISASDNSGDALSAEDLAGLEPENNSHPEDKAHDSPGSNVEEEISLDEFIEGGVFETGPDEDKIKEKEAEKAAAQAEQENNSDSQPQISNETAAEDDFNVTADLETETPEDAFNSGNSESASDDDIFNVDLSFDEPSDNPAPVLQETSQNAQETSSANSPAGTQDVDLSEFGLDDLNFDQSDSSSETNAGNDGMESVDLSEFGFDDSDFQETEKAPESAEKEEVPEIPEQKEPSLETENTPKQEIETINTEETIALEPEAEQSFEEKPQEPETSEAIADDDDFDLDSILDNITDETTGGTVSISDAGGSSKEPAENTLESGIIDEPKEEVSENTASESETFAEPVEITPESGIIDEPKEEVSENTASESETFAEPVEITPESEIIDEPKADAADLTEKEVEETEIPDTFDEEAASFLENDDEKVAEVADSITAPILDEGELETEKPSTQMTAIFSQIVTELSSLKNEIASLKNEFETLKNEKQPENLKLESNDSGNEGFFSNSDEDDTIALSKDEMDNILNTADIAQAEKTEATQENLSEPEELSSEEPEFKEEPEATDETENLFGSADDVADISDEDILSDDDFAMEFENAQPENIEEPTLDDVDYTNISKETDLPEEISVPKNDDILVESSPTDLLETKDSENEGKNSSDSFDEDPFELSAVEPSISETLTDEKLDYLSKTPEEAEQNVNSEEVLELPESEETENAKENEAAEEVETEKTEATQENISEPEELSSEEPETKESKDISDDLKTEIKSVLSYMDQLLENLPENKIAEFAQSEQFDTYKKLFKELGLA</sequence>
<organism evidence="2 3">
    <name type="scientific">Treponema berlinense</name>
    <dbReference type="NCBI Taxonomy" id="225004"/>
    <lineage>
        <taxon>Bacteria</taxon>
        <taxon>Pseudomonadati</taxon>
        <taxon>Spirochaetota</taxon>
        <taxon>Spirochaetia</taxon>
        <taxon>Spirochaetales</taxon>
        <taxon>Treponemataceae</taxon>
        <taxon>Treponema</taxon>
    </lineage>
</organism>
<feature type="region of interest" description="Disordered" evidence="1">
    <location>
        <begin position="580"/>
        <end position="807"/>
    </location>
</feature>
<feature type="compositionally biased region" description="Polar residues" evidence="1">
    <location>
        <begin position="350"/>
        <end position="359"/>
    </location>
</feature>
<name>A0A1T4KG09_9SPIR</name>
<feature type="compositionally biased region" description="Acidic residues" evidence="1">
    <location>
        <begin position="626"/>
        <end position="643"/>
    </location>
</feature>
<feature type="compositionally biased region" description="Acidic residues" evidence="1">
    <location>
        <begin position="786"/>
        <end position="795"/>
    </location>
</feature>
<feature type="compositionally biased region" description="Basic and acidic residues" evidence="1">
    <location>
        <begin position="532"/>
        <end position="547"/>
    </location>
</feature>
<dbReference type="GeneID" id="303366414"/>
<feature type="compositionally biased region" description="Polar residues" evidence="1">
    <location>
        <begin position="201"/>
        <end position="218"/>
    </location>
</feature>
<dbReference type="AlphaFoldDB" id="A0A1T4KG09"/>
<keyword evidence="3" id="KW-1185">Reference proteome</keyword>
<evidence type="ECO:0000313" key="3">
    <source>
        <dbReference type="Proteomes" id="UP000190395"/>
    </source>
</evidence>
<evidence type="ECO:0000256" key="1">
    <source>
        <dbReference type="SAM" id="MobiDB-lite"/>
    </source>
</evidence>
<protein>
    <submittedName>
        <fullName evidence="2">Uncharacterized protein</fullName>
    </submittedName>
</protein>
<feature type="compositionally biased region" description="Acidic residues" evidence="1">
    <location>
        <begin position="42"/>
        <end position="56"/>
    </location>
</feature>
<feature type="compositionally biased region" description="Polar residues" evidence="1">
    <location>
        <begin position="548"/>
        <end position="558"/>
    </location>
</feature>
<dbReference type="RefSeq" id="WP_078929848.1">
    <property type="nucleotide sequence ID" value="NZ_FUXC01000001.1"/>
</dbReference>
<feature type="compositionally biased region" description="Basic and acidic residues" evidence="1">
    <location>
        <begin position="116"/>
        <end position="127"/>
    </location>
</feature>
<feature type="region of interest" description="Disordered" evidence="1">
    <location>
        <begin position="1"/>
        <end position="448"/>
    </location>
</feature>
<feature type="compositionally biased region" description="Acidic residues" evidence="1">
    <location>
        <begin position="333"/>
        <end position="343"/>
    </location>
</feature>
<feature type="compositionally biased region" description="Basic and acidic residues" evidence="1">
    <location>
        <begin position="729"/>
        <end position="741"/>
    </location>
</feature>
<feature type="compositionally biased region" description="Acidic residues" evidence="1">
    <location>
        <begin position="177"/>
        <end position="193"/>
    </location>
</feature>
<feature type="compositionally biased region" description="Acidic residues" evidence="1">
    <location>
        <begin position="595"/>
        <end position="618"/>
    </location>
</feature>
<feature type="compositionally biased region" description="Polar residues" evidence="1">
    <location>
        <begin position="24"/>
        <end position="35"/>
    </location>
</feature>
<reference evidence="2 3" key="1">
    <citation type="submission" date="2017-02" db="EMBL/GenBank/DDBJ databases">
        <authorList>
            <person name="Peterson S.W."/>
        </authorList>
    </citation>
    <scope>NUCLEOTIDE SEQUENCE [LARGE SCALE GENOMIC DNA]</scope>
    <source>
        <strain evidence="2 3">ATCC BAA-909</strain>
    </source>
</reference>
<feature type="compositionally biased region" description="Acidic residues" evidence="1">
    <location>
        <begin position="96"/>
        <end position="106"/>
    </location>
</feature>
<feature type="region of interest" description="Disordered" evidence="1">
    <location>
        <begin position="532"/>
        <end position="561"/>
    </location>
</feature>
<feature type="compositionally biased region" description="Polar residues" evidence="1">
    <location>
        <begin position="234"/>
        <end position="246"/>
    </location>
</feature>
<feature type="compositionally biased region" description="Basic and acidic residues" evidence="1">
    <location>
        <begin position="694"/>
        <end position="705"/>
    </location>
</feature>
<accession>A0A1T4KG09</accession>
<proteinExistence type="predicted"/>
<feature type="compositionally biased region" description="Basic and acidic residues" evidence="1">
    <location>
        <begin position="796"/>
        <end position="807"/>
    </location>
</feature>
<dbReference type="OrthoDB" id="346175at2"/>
<gene>
    <name evidence="2" type="ORF">SAMN02745152_00134</name>
</gene>
<feature type="compositionally biased region" description="Basic and acidic residues" evidence="1">
    <location>
        <begin position="267"/>
        <end position="301"/>
    </location>
</feature>
<dbReference type="STRING" id="225004.SAMN02745152_00134"/>
<feature type="compositionally biased region" description="Basic and acidic residues" evidence="1">
    <location>
        <begin position="80"/>
        <end position="90"/>
    </location>
</feature>
<feature type="compositionally biased region" description="Acidic residues" evidence="1">
    <location>
        <begin position="652"/>
        <end position="662"/>
    </location>
</feature>
<dbReference type="Proteomes" id="UP000190395">
    <property type="component" value="Unassembled WGS sequence"/>
</dbReference>
<evidence type="ECO:0000313" key="2">
    <source>
        <dbReference type="EMBL" id="SJZ41305.1"/>
    </source>
</evidence>
<feature type="compositionally biased region" description="Polar residues" evidence="1">
    <location>
        <begin position="137"/>
        <end position="148"/>
    </location>
</feature>
<feature type="compositionally biased region" description="Acidic residues" evidence="1">
    <location>
        <begin position="751"/>
        <end position="761"/>
    </location>
</feature>